<dbReference type="InterPro" id="IPR050626">
    <property type="entry name" value="Peptidase_M16"/>
</dbReference>
<keyword evidence="13" id="KW-0472">Membrane</keyword>
<keyword evidence="13" id="KW-1133">Transmembrane helix</keyword>
<dbReference type="InterPro" id="IPR021109">
    <property type="entry name" value="Peptidase_aspartic_dom_sf"/>
</dbReference>
<feature type="transmembrane region" description="Helical" evidence="13">
    <location>
        <begin position="2530"/>
        <end position="2550"/>
    </location>
</feature>
<protein>
    <recommendedName>
        <fullName evidence="5">4a-hydroxytetrahydrobiopterin dehydratase</fullName>
        <ecNumber evidence="5">4.2.1.96</ecNumber>
    </recommendedName>
</protein>
<evidence type="ECO:0000313" key="16">
    <source>
        <dbReference type="Proteomes" id="UP001642484"/>
    </source>
</evidence>
<dbReference type="SUPFAM" id="SSF50630">
    <property type="entry name" value="Acid proteases"/>
    <property type="match status" value="1"/>
</dbReference>
<keyword evidence="16" id="KW-1185">Reference proteome</keyword>
<comment type="similarity">
    <text evidence="4">Belongs to the peptidase A1 family.</text>
</comment>
<keyword evidence="7" id="KW-0479">Metal-binding</keyword>
<dbReference type="Pfam" id="PF05193">
    <property type="entry name" value="Peptidase_M16_C"/>
    <property type="match status" value="2"/>
</dbReference>
<accession>A0ABP0KC90</accession>
<evidence type="ECO:0000256" key="12">
    <source>
        <dbReference type="SAM" id="MobiDB-lite"/>
    </source>
</evidence>
<dbReference type="PANTHER" id="PTHR43690">
    <property type="entry name" value="NARDILYSIN"/>
    <property type="match status" value="1"/>
</dbReference>
<feature type="region of interest" description="Disordered" evidence="12">
    <location>
        <begin position="1590"/>
        <end position="1622"/>
    </location>
</feature>
<name>A0ABP0KC90_9DINO</name>
<keyword evidence="13" id="KW-0812">Transmembrane</keyword>
<dbReference type="EMBL" id="CAXAMN010008224">
    <property type="protein sequence ID" value="CAK9024416.1"/>
    <property type="molecule type" value="Genomic_DNA"/>
</dbReference>
<dbReference type="Pfam" id="PF00026">
    <property type="entry name" value="Asp"/>
    <property type="match status" value="1"/>
</dbReference>
<comment type="similarity">
    <text evidence="3">Belongs to the peptidase M16 family.</text>
</comment>
<dbReference type="SUPFAM" id="SSF55248">
    <property type="entry name" value="PCD-like"/>
    <property type="match status" value="1"/>
</dbReference>
<dbReference type="InterPro" id="IPR033121">
    <property type="entry name" value="PEPTIDASE_A1"/>
</dbReference>
<comment type="caution">
    <text evidence="15">The sequence shown here is derived from an EMBL/GenBank/DDBJ whole genome shotgun (WGS) entry which is preliminary data.</text>
</comment>
<evidence type="ECO:0000256" key="2">
    <source>
        <dbReference type="ARBA" id="ARBA00006472"/>
    </source>
</evidence>
<dbReference type="PROSITE" id="PS51767">
    <property type="entry name" value="PEPTIDASE_A1"/>
    <property type="match status" value="1"/>
</dbReference>
<evidence type="ECO:0000256" key="5">
    <source>
        <dbReference type="ARBA" id="ARBA00013252"/>
    </source>
</evidence>
<dbReference type="InterPro" id="IPR007863">
    <property type="entry name" value="Peptidase_M16_C"/>
</dbReference>
<dbReference type="Gene3D" id="3.30.1360.20">
    <property type="entry name" value="Transcriptional coactivator/pterin dehydratase"/>
    <property type="match status" value="1"/>
</dbReference>
<evidence type="ECO:0000256" key="6">
    <source>
        <dbReference type="ARBA" id="ARBA00022670"/>
    </source>
</evidence>
<dbReference type="Pfam" id="PF01329">
    <property type="entry name" value="Pterin_4a"/>
    <property type="match status" value="1"/>
</dbReference>
<dbReference type="CDD" id="cd05471">
    <property type="entry name" value="pepsin_like"/>
    <property type="match status" value="1"/>
</dbReference>
<keyword evidence="9" id="KW-0862">Zinc</keyword>
<evidence type="ECO:0000259" key="14">
    <source>
        <dbReference type="PROSITE" id="PS51767"/>
    </source>
</evidence>
<feature type="compositionally biased region" description="Basic and acidic residues" evidence="12">
    <location>
        <begin position="1600"/>
        <end position="1618"/>
    </location>
</feature>
<evidence type="ECO:0000256" key="9">
    <source>
        <dbReference type="ARBA" id="ARBA00022833"/>
    </source>
</evidence>
<evidence type="ECO:0000256" key="3">
    <source>
        <dbReference type="ARBA" id="ARBA00007261"/>
    </source>
</evidence>
<gene>
    <name evidence="15" type="ORF">CCMP2556_LOCUS15623</name>
</gene>
<dbReference type="Gene3D" id="3.30.830.10">
    <property type="entry name" value="Metalloenzyme, LuxS/M16 peptidase-like"/>
    <property type="match status" value="3"/>
</dbReference>
<dbReference type="EC" id="4.2.1.96" evidence="5"/>
<dbReference type="InterPro" id="IPR011249">
    <property type="entry name" value="Metalloenz_LuxS/M16"/>
</dbReference>
<dbReference type="PROSITE" id="PS00143">
    <property type="entry name" value="INSULINASE"/>
    <property type="match status" value="1"/>
</dbReference>
<evidence type="ECO:0000256" key="7">
    <source>
        <dbReference type="ARBA" id="ARBA00022723"/>
    </source>
</evidence>
<dbReference type="PRINTS" id="PR00792">
    <property type="entry name" value="PEPSIN"/>
</dbReference>
<reference evidence="15 16" key="1">
    <citation type="submission" date="2024-02" db="EMBL/GenBank/DDBJ databases">
        <authorList>
            <person name="Chen Y."/>
            <person name="Shah S."/>
            <person name="Dougan E. K."/>
            <person name="Thang M."/>
            <person name="Chan C."/>
        </authorList>
    </citation>
    <scope>NUCLEOTIDE SEQUENCE [LARGE SCALE GENOMIC DNA]</scope>
</reference>
<keyword evidence="11" id="KW-0456">Lyase</keyword>
<organism evidence="15 16">
    <name type="scientific">Durusdinium trenchii</name>
    <dbReference type="NCBI Taxonomy" id="1381693"/>
    <lineage>
        <taxon>Eukaryota</taxon>
        <taxon>Sar</taxon>
        <taxon>Alveolata</taxon>
        <taxon>Dinophyceae</taxon>
        <taxon>Suessiales</taxon>
        <taxon>Symbiodiniaceae</taxon>
        <taxon>Durusdinium</taxon>
    </lineage>
</organism>
<evidence type="ECO:0000256" key="8">
    <source>
        <dbReference type="ARBA" id="ARBA00022801"/>
    </source>
</evidence>
<proteinExistence type="inferred from homology"/>
<dbReference type="Pfam" id="PF00675">
    <property type="entry name" value="Peptidase_M16"/>
    <property type="match status" value="1"/>
</dbReference>
<evidence type="ECO:0000256" key="11">
    <source>
        <dbReference type="ARBA" id="ARBA00023239"/>
    </source>
</evidence>
<evidence type="ECO:0000256" key="4">
    <source>
        <dbReference type="ARBA" id="ARBA00007447"/>
    </source>
</evidence>
<evidence type="ECO:0000256" key="13">
    <source>
        <dbReference type="SAM" id="Phobius"/>
    </source>
</evidence>
<keyword evidence="8" id="KW-0378">Hydrolase</keyword>
<dbReference type="InterPro" id="IPR036428">
    <property type="entry name" value="PCD_sf"/>
</dbReference>
<keyword evidence="10" id="KW-0482">Metalloprotease</keyword>
<feature type="domain" description="Peptidase A1" evidence="14">
    <location>
        <begin position="2160"/>
        <end position="2505"/>
    </location>
</feature>
<dbReference type="Gene3D" id="2.40.70.10">
    <property type="entry name" value="Acid Proteases"/>
    <property type="match status" value="2"/>
</dbReference>
<dbReference type="InterPro" id="IPR001533">
    <property type="entry name" value="Pterin_deHydtase"/>
</dbReference>
<dbReference type="InterPro" id="IPR034164">
    <property type="entry name" value="Pepsin-like_dom"/>
</dbReference>
<comment type="catalytic activity">
    <reaction evidence="1">
        <text>(4aS,6R)-4a-hydroxy-L-erythro-5,6,7,8-tetrahydrobiopterin = (6R)-L-erythro-6,7-dihydrobiopterin + H2O</text>
        <dbReference type="Rhea" id="RHEA:11920"/>
        <dbReference type="ChEBI" id="CHEBI:15377"/>
        <dbReference type="ChEBI" id="CHEBI:15642"/>
        <dbReference type="ChEBI" id="CHEBI:43120"/>
        <dbReference type="EC" id="4.2.1.96"/>
    </reaction>
</comment>
<sequence length="2573" mass="286186">MWSSLDPSDSLGGRVAGECGKRPGCPTSWCSVHSLQDGVRIEYPFQNQKLYEKSDQTFFQSFCAGGLAEKHGNAKTSEELRLCKIGGCCGASTPSLQREEILARMAAIPHWTLAPDGTRISLCLVAKNWGAAMKFLNQVGELAEAEGHHPDLHLTSYRTVQVDLFTHAIGGLSLPDFVLAAKIDAIELRSSVLRCEDHSMREKTKFETPHLVIFKDWRLTMLQMTFTFSVAVYVVVKSLLLWSVINYEEIAAGFNSWCFTSWQSTPSGPDSPHCQSNSSFDLVPLNPMELGGLEAFNHSCPSVTGAGIMRQVGAEAQITVWKQRRRTSSGCSSATSSSAVDVNGRPCVESFFMNGVEDLPLFLIHTVSATGIGITRSLLPCKIVSPDGVILDYANPGENNNGWAFTLRKLLQYAGNVSLDNLNQGNVVEVAPGTLIRLRHTGFILTLRFRYWNYKSWPEEYWDYQSFPWEWRPSEPQCSLEVELQPQAWGFVGADEEPEGSVLRSVARIQFVGSGQFGELSWLLVVTSLIEAFVLMGIASSVTLHVARCLYGDMFRQVTETSYEKVTTQADAAAQTRSSRMMGRNRTSAFQQTKPNSGSQLDLTNAPLQEVTISNGLSRRTLHLLWHLAKVPDVPKFDGETLLQSYLECRFLGLSNVEALTTLGGSSPLQLIQAAEDAMALLPPDDQAHLVLTELSKRWRLEEFGFLPECWGPFQFWSTFVFPSGRPGRSTIGPIRIRSRSRRPVLRDAVSLTGGDDGKDAENVTAKNRALGSEIHLQPAGQHLHAFQSEGGAELRNEERVGTTVTNTSSVRYGTHFLLPDGLLDQCNDFRSGAKHLGDEVDSMSGGTNNRAVCSRDGTMRFQQHRDGFFYWRPGHETWTAQQVAQEPRVGDQRARFEVTCAGPATILALQVQEARKSRIGLALEDTPGHRPLDACFAELRKTSSLDVGHSSQLGLSSCVPCDQHDEGGVSEERKASSDVRGPGGPNWAELGFHIHSGWDETNHSDMELLGRRCFLSIQAGQVLDLCDFGLAPQPSPSEAAQEDLLASFTNLRSLIEGPRHGLEDAEEIPRLPPKTATGVLRNGLTYYVLKNKEPKARAELFLAVGFGSLVEEEEERGIAHIIEHLGFSATKAYENHAIVKFLESIGAPFGACQNAYTSFDCTVYTLHVPTDKEGLVEESLKVLREFAYFTRISEEDLDKERKVVLEEWRESRNAQGRLSERYIQALCGAGCRWCERLPIGKEEVIRGVSAETLRKFYQKFYHPAQMAIIAVGDFDEEMVQQKIKELFDLAPSEIDPLPRQSEAPGRPRYAVPDSEGVRVASSTDPELSFAQSMVDCKRPRLPAKTVRDVRRRMTEDLFHRALSSRLLRLTLQGPLEGGARDFFSAATESSDPLPALNNLCASLAPLPGRVRPALRSMLRELERLRRFGFHRAEVRRAQRAMLAEFEEDYIEREQRPSESFAEEFTSLFLDEDCAPGVVERARLAAHLLPGISPDEVSSVAKLYDFTKNVVVKIATPLMSVRSPAYTCWSVMQACRQMSLPRPSLDLPGEEEVAQIMKSVTSEQMEAWPPDADDPEERLRNLFEGCAEELLPPSRTGTSRGREVRAEGVPKPSRKEEGSMEVSEEAFGEEVILQNGLRIFLKETDLFDDEILLRGRRWGGLSEFQENGMFSGGISCEAQVNQMCAMMLGICGLPAESLQECLEGKRVDPNPPSMEAYTTSMDASSSPADFEVLLMLVALLFVRPVPSSASAGRLSLVKLGLLAWRLAEDRDPQSQFRRRVLSAVSSNHPYTWLPSLWRILRLNFKTAAQIFNERASQPREWTFVLTGKLPKKEKLMTLLETYLGSIPNRDGSNERCDDLTMRESVKSLEIHFPTKSVQEDVHLRMVEPKGSTVLCFPLQMSSSSCADSLEKCAEELLELMQLQLLVRLLETRLVEVLRFQRGQVYSVAVGSDLGLSPPKMGHARRGNLSVSFECDPVESDELVQATRAELQRLRDGSAAFTAENVAAAMEQDRRELEELIHTNSWWANTILDLYFSRCYVAQPDVGSTMSQWWRARKAMLESFDATKAHELLRSTLPESGHSVVVAMRPKGGKAARAYTMSRWLQLFLGLWALSGGDPARVVLPLTPVDRRGEALTEVTARQLKLDSHPNVLGNYDNVQYHVQIEIGAACPSYGRQQFKVVPDTGSSDLWIPAVNCSRCKTGTKKFDIKKSCKAEEIGNRITFRYGDGTVANGGSFYDTVRIGDLEVQRQLLIQVDDMESDTHMKSDGILGLAHHYASDRSLRGETFVSTLFREHPHLPAQFSFYLTGRGSSDAKSQLVFGDPDLGTHSKETSFRYGKGQYMSTTDLWLTSVWSIGWSDTGVEVTFPDRGTLGAPALIDSGSSLLVIEPTVYDRLISELRWRFTNCHSLPEQQILSCDCPPANDLSRIPQLVINVIDEHDKQFSLCMSPDEFILESVDPLTGRTSCVPSIQRGSDSQPVPLIFGMTFMRAFYTTFDMKHGRIGFARSNLSPLPGLAQCSADTQPLLRRSIWVLSLLVAVASVCFACYVFFVPGTYVPQAKAAPTSANQVPRRM</sequence>
<keyword evidence="6" id="KW-0645">Protease</keyword>
<comment type="similarity">
    <text evidence="2">Belongs to the pterin-4-alpha-carbinolamine dehydratase family.</text>
</comment>
<dbReference type="InterPro" id="IPR011765">
    <property type="entry name" value="Pept_M16_N"/>
</dbReference>
<evidence type="ECO:0000256" key="10">
    <source>
        <dbReference type="ARBA" id="ARBA00023049"/>
    </source>
</evidence>
<evidence type="ECO:0000313" key="15">
    <source>
        <dbReference type="EMBL" id="CAK9024416.1"/>
    </source>
</evidence>
<dbReference type="InterPro" id="IPR001431">
    <property type="entry name" value="Pept_M16_Zn_BS"/>
</dbReference>
<dbReference type="InterPro" id="IPR001461">
    <property type="entry name" value="Aspartic_peptidase_A1"/>
</dbReference>
<dbReference type="SUPFAM" id="SSF63411">
    <property type="entry name" value="LuxS/MPP-like metallohydrolase"/>
    <property type="match status" value="3"/>
</dbReference>
<dbReference type="PANTHER" id="PTHR43690:SF34">
    <property type="entry name" value="ZINC PROTEASE PQQL-LIKE"/>
    <property type="match status" value="1"/>
</dbReference>
<evidence type="ECO:0000256" key="1">
    <source>
        <dbReference type="ARBA" id="ARBA00001554"/>
    </source>
</evidence>
<dbReference type="Proteomes" id="UP001642484">
    <property type="component" value="Unassembled WGS sequence"/>
</dbReference>